<dbReference type="PATRIC" id="fig|1502.177.peg.3680"/>
<keyword evidence="1" id="KW-1133">Transmembrane helix</keyword>
<keyword evidence="1" id="KW-0472">Membrane</keyword>
<organism evidence="2 3">
    <name type="scientific">Clostridium perfringens</name>
    <dbReference type="NCBI Taxonomy" id="1502"/>
    <lineage>
        <taxon>Bacteria</taxon>
        <taxon>Bacillati</taxon>
        <taxon>Bacillota</taxon>
        <taxon>Clostridia</taxon>
        <taxon>Eubacteriales</taxon>
        <taxon>Clostridiaceae</taxon>
        <taxon>Clostridium</taxon>
    </lineage>
</organism>
<sequence length="58" mass="6300">MPLWLFILIVILLAVVLKLIIKSTAKFIVVIILIGGLGYFGLFILPAIVGDILVTGTY</sequence>
<gene>
    <name evidence="2" type="ORF">JFP838_pA0469</name>
</gene>
<dbReference type="RefSeq" id="WP_162485287.1">
    <property type="nucleotide sequence ID" value="NZ_CP013615.1"/>
</dbReference>
<evidence type="ECO:0000313" key="2">
    <source>
        <dbReference type="EMBL" id="AMN31385.1"/>
    </source>
</evidence>
<protein>
    <submittedName>
        <fullName evidence="2">Uncharacterized protein</fullName>
    </submittedName>
</protein>
<geneLocation type="plasmid" evidence="2 3">
    <name>pJFP838A</name>
</geneLocation>
<reference evidence="2 3" key="1">
    <citation type="journal article" date="2016" name="PLoS ONE">
        <title>Plasmid Characterization and Chromosome Analysis of Two netF+ Clostridium perfringens Isolates Associated with Foal and Canine Necrotizing Enteritis.</title>
        <authorList>
            <person name="Mehdizadeh Gohari I."/>
            <person name="Kropinski A.M."/>
            <person name="Weese S.J."/>
            <person name="Parreira V.R."/>
            <person name="Whitehead A.E."/>
            <person name="Boerlin P."/>
            <person name="Prescott J.F."/>
        </authorList>
    </citation>
    <scope>NUCLEOTIDE SEQUENCE [LARGE SCALE GENOMIC DNA]</scope>
    <source>
        <strain evidence="2 3">JP838</strain>
        <plasmid evidence="3">Plasmid pJFP838A</plasmid>
    </source>
</reference>
<keyword evidence="1" id="KW-0812">Transmembrane</keyword>
<accession>A0A140GS76</accession>
<feature type="transmembrane region" description="Helical" evidence="1">
    <location>
        <begin position="28"/>
        <end position="54"/>
    </location>
</feature>
<name>A0A140GS76_CLOPF</name>
<proteinExistence type="predicted"/>
<dbReference type="AlphaFoldDB" id="A0A140GS76"/>
<keyword evidence="2" id="KW-0614">Plasmid</keyword>
<dbReference type="Proteomes" id="UP000070260">
    <property type="component" value="Plasmid pJFP838A"/>
</dbReference>
<evidence type="ECO:0000313" key="3">
    <source>
        <dbReference type="Proteomes" id="UP000070260"/>
    </source>
</evidence>
<evidence type="ECO:0000256" key="1">
    <source>
        <dbReference type="SAM" id="Phobius"/>
    </source>
</evidence>
<dbReference type="EMBL" id="CP013615">
    <property type="protein sequence ID" value="AMN31385.1"/>
    <property type="molecule type" value="Genomic_DNA"/>
</dbReference>